<protein>
    <submittedName>
        <fullName evidence="4">Cobalt-precorrin-6A reductase</fullName>
        <ecNumber evidence="4">1.3.1.106</ecNumber>
    </submittedName>
</protein>
<dbReference type="PANTHER" id="PTHR36925">
    <property type="entry name" value="COBALT-PRECORRIN-6A REDUCTASE"/>
    <property type="match status" value="1"/>
</dbReference>
<comment type="pathway">
    <text evidence="1">Cofactor biosynthesis; adenosylcobalamin biosynthesis.</text>
</comment>
<gene>
    <name evidence="4" type="ORF">NFI95_01305</name>
</gene>
<dbReference type="EC" id="1.3.1.106" evidence="4"/>
<evidence type="ECO:0000256" key="2">
    <source>
        <dbReference type="ARBA" id="ARBA00022573"/>
    </source>
</evidence>
<dbReference type="NCBIfam" id="NF005968">
    <property type="entry name" value="PRK08057.1-2"/>
    <property type="match status" value="1"/>
</dbReference>
<proteinExistence type="predicted"/>
<dbReference type="InterPro" id="IPR003723">
    <property type="entry name" value="Precorrin-6x_reduct"/>
</dbReference>
<name>A0ABT1W2J6_9PROT</name>
<dbReference type="EMBL" id="JAMSKV010000001">
    <property type="protein sequence ID" value="MCQ8277087.1"/>
    <property type="molecule type" value="Genomic_DNA"/>
</dbReference>
<evidence type="ECO:0000313" key="5">
    <source>
        <dbReference type="Proteomes" id="UP001524587"/>
    </source>
</evidence>
<dbReference type="PANTHER" id="PTHR36925:SF1">
    <property type="entry name" value="COBALT-PRECORRIN-6A REDUCTASE"/>
    <property type="match status" value="1"/>
</dbReference>
<evidence type="ECO:0000256" key="3">
    <source>
        <dbReference type="ARBA" id="ARBA00023002"/>
    </source>
</evidence>
<keyword evidence="2" id="KW-0169">Cobalamin biosynthesis</keyword>
<reference evidence="4 5" key="1">
    <citation type="submission" date="2022-06" db="EMBL/GenBank/DDBJ databases">
        <title>Endosaccharibacter gen. nov., sp. nov., endophytic bacteria isolated from sugarcane.</title>
        <authorList>
            <person name="Pitiwittayakul N."/>
            <person name="Yukphan P."/>
            <person name="Charoenyingcharoen P."/>
            <person name="Tanasupawat S."/>
        </authorList>
    </citation>
    <scope>NUCLEOTIDE SEQUENCE [LARGE SCALE GENOMIC DNA]</scope>
    <source>
        <strain evidence="4 5">KSS8</strain>
    </source>
</reference>
<keyword evidence="5" id="KW-1185">Reference proteome</keyword>
<dbReference type="RefSeq" id="WP_422862529.1">
    <property type="nucleotide sequence ID" value="NZ_JAMSKV010000001.1"/>
</dbReference>
<dbReference type="NCBIfam" id="TIGR00715">
    <property type="entry name" value="precor6x_red"/>
    <property type="match status" value="1"/>
</dbReference>
<comment type="caution">
    <text evidence="4">The sequence shown here is derived from an EMBL/GenBank/DDBJ whole genome shotgun (WGS) entry which is preliminary data.</text>
</comment>
<evidence type="ECO:0000256" key="1">
    <source>
        <dbReference type="ARBA" id="ARBA00004953"/>
    </source>
</evidence>
<accession>A0ABT1W2J6</accession>
<dbReference type="GO" id="GO:0016491">
    <property type="term" value="F:oxidoreductase activity"/>
    <property type="evidence" value="ECO:0007669"/>
    <property type="project" value="UniProtKB-KW"/>
</dbReference>
<dbReference type="Proteomes" id="UP001524587">
    <property type="component" value="Unassembled WGS sequence"/>
</dbReference>
<organism evidence="4 5">
    <name type="scientific">Endosaccharibacter trunci</name>
    <dbReference type="NCBI Taxonomy" id="2812733"/>
    <lineage>
        <taxon>Bacteria</taxon>
        <taxon>Pseudomonadati</taxon>
        <taxon>Pseudomonadota</taxon>
        <taxon>Alphaproteobacteria</taxon>
        <taxon>Acetobacterales</taxon>
        <taxon>Acetobacteraceae</taxon>
        <taxon>Endosaccharibacter</taxon>
    </lineage>
</organism>
<dbReference type="Pfam" id="PF02571">
    <property type="entry name" value="CbiJ"/>
    <property type="match status" value="1"/>
</dbReference>
<keyword evidence="3 4" id="KW-0560">Oxidoreductase</keyword>
<evidence type="ECO:0000313" key="4">
    <source>
        <dbReference type="EMBL" id="MCQ8277087.1"/>
    </source>
</evidence>
<dbReference type="PROSITE" id="PS51014">
    <property type="entry name" value="COBK_CBIJ"/>
    <property type="match status" value="1"/>
</dbReference>
<sequence length="258" mass="28079">MPSPIPILILGGTAEARALAASLRDDGRFAPLLSLAGATEHPVEQPVPTRSGGFGGAEGLASFLRDNGIRAVVDATHPFATRISANAARACLAAAVELVRIERPAWSLAGHERWTEVEDMEAAAAYLGRRPLRVFLTVGRRDLEPFKHQKQHFFLVRSVEAPPAALLPPRCRVVTARGPFTVEEERALMLRHRIQVLVCKNSGGASVAAKLDVAEQERFPVILVKRPPAAESRAVPGWREALEWLEALHHSAEMLRAV</sequence>